<reference evidence="1 2" key="1">
    <citation type="journal article" date="2020" name="Phytopathology">
        <title>Genome Sequence Resources of Colletotrichum truncatum, C. plurivorum, C. musicola, and C. sojae: Four Species Pathogenic to Soybean (Glycine max).</title>
        <authorList>
            <person name="Rogerio F."/>
            <person name="Boufleur T.R."/>
            <person name="Ciampi-Guillardi M."/>
            <person name="Sukno S.A."/>
            <person name="Thon M.R."/>
            <person name="Massola Junior N.S."/>
            <person name="Baroncelli R."/>
        </authorList>
    </citation>
    <scope>NUCLEOTIDE SEQUENCE [LARGE SCALE GENOMIC DNA]</scope>
    <source>
        <strain evidence="1 2">CMES1059</strain>
    </source>
</reference>
<protein>
    <submittedName>
        <fullName evidence="1">Acyl-protein thioesterase</fullName>
    </submittedName>
</protein>
<dbReference type="EMBL" id="VUJX02000007">
    <property type="protein sequence ID" value="KAL0934275.1"/>
    <property type="molecule type" value="Genomic_DNA"/>
</dbReference>
<dbReference type="Proteomes" id="UP000805649">
    <property type="component" value="Unassembled WGS sequence"/>
</dbReference>
<name>A0ACC3YQU1_COLTU</name>
<evidence type="ECO:0000313" key="1">
    <source>
        <dbReference type="EMBL" id="KAL0934275.1"/>
    </source>
</evidence>
<comment type="caution">
    <text evidence="1">The sequence shown here is derived from an EMBL/GenBank/DDBJ whole genome shotgun (WGS) entry which is preliminary data.</text>
</comment>
<sequence length="334" mass="36742">MPDVQPLAERSSTEPEPRLPLHTFSPPIIFPPLDQPHKQTFVFLHGRGSSARNFAPPFLSSPVGGSSTGADSKCLREALPNTRFVFPTAPRSRATIYRRSIINQWYDGSGDWEETVLGHARETVDFVHDLLQEEALLVGGADRIILGGISQGCATALVCLLLWEGKPLGGLMGMCGMLPMNGVLGDTLCASKESHSKEETGSWEMTSHANQEVGDDVFESTSEDGSDPFAHDENQSPATPLIQALNILRGEMDLPLLEMSSEFPFQETPVFLGHGTEDDNVLFQYGQNASRVLRTMGCEVEFRSYEGLGHWYSKDMLDDILTFLDEKVACYSSL</sequence>
<evidence type="ECO:0000313" key="2">
    <source>
        <dbReference type="Proteomes" id="UP000805649"/>
    </source>
</evidence>
<accession>A0ACC3YQU1</accession>
<keyword evidence="2" id="KW-1185">Reference proteome</keyword>
<organism evidence="1 2">
    <name type="scientific">Colletotrichum truncatum</name>
    <name type="common">Anthracnose fungus</name>
    <name type="synonym">Colletotrichum capsici</name>
    <dbReference type="NCBI Taxonomy" id="5467"/>
    <lineage>
        <taxon>Eukaryota</taxon>
        <taxon>Fungi</taxon>
        <taxon>Dikarya</taxon>
        <taxon>Ascomycota</taxon>
        <taxon>Pezizomycotina</taxon>
        <taxon>Sordariomycetes</taxon>
        <taxon>Hypocreomycetidae</taxon>
        <taxon>Glomerellales</taxon>
        <taxon>Glomerellaceae</taxon>
        <taxon>Colletotrichum</taxon>
        <taxon>Colletotrichum truncatum species complex</taxon>
    </lineage>
</organism>
<proteinExistence type="predicted"/>
<gene>
    <name evidence="1" type="ORF">CTRU02_211074</name>
</gene>